<dbReference type="Gene3D" id="1.10.287.130">
    <property type="match status" value="1"/>
</dbReference>
<organism evidence="16 17">
    <name type="scientific">Cellulosilyticum lentocellum (strain ATCC 49066 / DSM 5427 / NCIMB 11756 / RHM5)</name>
    <name type="common">Clostridium lentocellum</name>
    <dbReference type="NCBI Taxonomy" id="642492"/>
    <lineage>
        <taxon>Bacteria</taxon>
        <taxon>Bacillati</taxon>
        <taxon>Bacillota</taxon>
        <taxon>Clostridia</taxon>
        <taxon>Lachnospirales</taxon>
        <taxon>Cellulosilyticaceae</taxon>
        <taxon>Cellulosilyticum</taxon>
    </lineage>
</organism>
<feature type="transmembrane region" description="Helical" evidence="13">
    <location>
        <begin position="171"/>
        <end position="193"/>
    </location>
</feature>
<dbReference type="GO" id="GO:0004721">
    <property type="term" value="F:phosphoprotein phosphatase activity"/>
    <property type="evidence" value="ECO:0007669"/>
    <property type="project" value="TreeGrafter"/>
</dbReference>
<dbReference type="CDD" id="cd00082">
    <property type="entry name" value="HisKA"/>
    <property type="match status" value="1"/>
</dbReference>
<dbReference type="Pfam" id="PF00672">
    <property type="entry name" value="HAMP"/>
    <property type="match status" value="1"/>
</dbReference>
<evidence type="ECO:0000256" key="1">
    <source>
        <dbReference type="ARBA" id="ARBA00000085"/>
    </source>
</evidence>
<keyword evidence="9 16" id="KW-0418">Kinase</keyword>
<evidence type="ECO:0000256" key="5">
    <source>
        <dbReference type="ARBA" id="ARBA00022553"/>
    </source>
</evidence>
<dbReference type="Gene3D" id="3.30.450.20">
    <property type="entry name" value="PAS domain"/>
    <property type="match status" value="1"/>
</dbReference>
<dbReference type="InterPro" id="IPR004358">
    <property type="entry name" value="Sig_transdc_His_kin-like_C"/>
</dbReference>
<comment type="subcellular location">
    <subcellularLocation>
        <location evidence="2">Cell membrane</location>
        <topology evidence="2">Multi-pass membrane protein</topology>
    </subcellularLocation>
</comment>
<dbReference type="InterPro" id="IPR036890">
    <property type="entry name" value="HATPase_C_sf"/>
</dbReference>
<dbReference type="SUPFAM" id="SSF158472">
    <property type="entry name" value="HAMP domain-like"/>
    <property type="match status" value="1"/>
</dbReference>
<dbReference type="RefSeq" id="WP_013657126.1">
    <property type="nucleotide sequence ID" value="NC_015275.1"/>
</dbReference>
<dbReference type="PROSITE" id="PS50109">
    <property type="entry name" value="HIS_KIN"/>
    <property type="match status" value="1"/>
</dbReference>
<keyword evidence="17" id="KW-1185">Reference proteome</keyword>
<keyword evidence="8" id="KW-0547">Nucleotide-binding</keyword>
<dbReference type="GO" id="GO:0005886">
    <property type="term" value="C:plasma membrane"/>
    <property type="evidence" value="ECO:0007669"/>
    <property type="project" value="UniProtKB-SubCell"/>
</dbReference>
<dbReference type="Gene3D" id="1.10.8.500">
    <property type="entry name" value="HAMP domain in histidine kinase"/>
    <property type="match status" value="1"/>
</dbReference>
<dbReference type="FunFam" id="3.30.565.10:FF:000037">
    <property type="entry name" value="Hybrid sensor histidine kinase/response regulator"/>
    <property type="match status" value="1"/>
</dbReference>
<accession>F2JQX4</accession>
<dbReference type="InterPro" id="IPR005467">
    <property type="entry name" value="His_kinase_dom"/>
</dbReference>
<dbReference type="InterPro" id="IPR003661">
    <property type="entry name" value="HisK_dim/P_dom"/>
</dbReference>
<dbReference type="SUPFAM" id="SSF47384">
    <property type="entry name" value="Homodimeric domain of signal transducing histidine kinase"/>
    <property type="match status" value="1"/>
</dbReference>
<dbReference type="GO" id="GO:0000155">
    <property type="term" value="F:phosphorelay sensor kinase activity"/>
    <property type="evidence" value="ECO:0007669"/>
    <property type="project" value="InterPro"/>
</dbReference>
<sequence length="475" mass="53395">MKWFHSLRWKLLFLFFIISYIPLMFFSSVILDRMETYYLTESEKGWLGKANMVATQVKEGNYLIDNSNYNLFKTLIASKSSENGARILVVDASGFVIMDSSGADTNNTLMNDTVLSALNNQEKAQKIEGLPIMTAAVPVLDKDKKTVVGAVVLVTSIKDVFLPIQDMKNQIYLLSLVIALIAGLLSFATSSVITKPLKTLMKFVQKITNGQLDQKVNVIGKDEIAELGNAFNHMTDQLQRVEQSRQEFVSNVSHELKTPLSSIKVLTESLMFQEDVPVEMYKEFFEDINSEVDRLNNIISDLLTLVRLDQREIPLNIANVDINEMTQNILKRLTPLAKKKEIKLIYESHKDIIAEIDEVKFTLALTNLIENAIKYTPSGGEVGVVIQSDLQDAFISVQDTGIGIAKEEQSRIFERFYRTDKTRNRETGGTGLGLAITYKTVIMHNGSIQVESEEGKGSVFSVQFPLRHVWEGGTK</sequence>
<keyword evidence="10" id="KW-0067">ATP-binding</keyword>
<evidence type="ECO:0000256" key="12">
    <source>
        <dbReference type="ARBA" id="ARBA00023012"/>
    </source>
</evidence>
<dbReference type="CDD" id="cd06225">
    <property type="entry name" value="HAMP"/>
    <property type="match status" value="1"/>
</dbReference>
<dbReference type="Gene3D" id="3.30.565.10">
    <property type="entry name" value="Histidine kinase-like ATPase, C-terminal domain"/>
    <property type="match status" value="1"/>
</dbReference>
<evidence type="ECO:0000256" key="6">
    <source>
        <dbReference type="ARBA" id="ARBA00022679"/>
    </source>
</evidence>
<feature type="domain" description="Histidine kinase" evidence="14">
    <location>
        <begin position="251"/>
        <end position="468"/>
    </location>
</feature>
<dbReference type="InterPro" id="IPR050351">
    <property type="entry name" value="BphY/WalK/GraS-like"/>
</dbReference>
<dbReference type="EMBL" id="CP002582">
    <property type="protein sequence ID" value="ADZ83832.1"/>
    <property type="molecule type" value="Genomic_DNA"/>
</dbReference>
<dbReference type="PRINTS" id="PR00344">
    <property type="entry name" value="BCTRLSENSOR"/>
</dbReference>
<dbReference type="InterPro" id="IPR036097">
    <property type="entry name" value="HisK_dim/P_sf"/>
</dbReference>
<comment type="catalytic activity">
    <reaction evidence="1">
        <text>ATP + protein L-histidine = ADP + protein N-phospho-L-histidine.</text>
        <dbReference type="EC" id="2.7.13.3"/>
    </reaction>
</comment>
<dbReference type="SMART" id="SM00387">
    <property type="entry name" value="HATPase_c"/>
    <property type="match status" value="1"/>
</dbReference>
<dbReference type="PANTHER" id="PTHR45453">
    <property type="entry name" value="PHOSPHATE REGULON SENSOR PROTEIN PHOR"/>
    <property type="match status" value="1"/>
</dbReference>
<dbReference type="InterPro" id="IPR029151">
    <property type="entry name" value="Sensor-like_sf"/>
</dbReference>
<evidence type="ECO:0000256" key="2">
    <source>
        <dbReference type="ARBA" id="ARBA00004651"/>
    </source>
</evidence>
<dbReference type="SUPFAM" id="SSF103190">
    <property type="entry name" value="Sensory domain-like"/>
    <property type="match status" value="1"/>
</dbReference>
<evidence type="ECO:0000259" key="15">
    <source>
        <dbReference type="PROSITE" id="PS50885"/>
    </source>
</evidence>
<reference evidence="16 17" key="1">
    <citation type="journal article" date="2011" name="J. Bacteriol.">
        <title>Complete genome sequence of the cellulose-degrading bacterium Cellulosilyticum lentocellum.</title>
        <authorList>
            <consortium name="US DOE Joint Genome Institute"/>
            <person name="Miller D.A."/>
            <person name="Suen G."/>
            <person name="Bruce D."/>
            <person name="Copeland A."/>
            <person name="Cheng J.F."/>
            <person name="Detter C."/>
            <person name="Goodwin L.A."/>
            <person name="Han C.S."/>
            <person name="Hauser L.J."/>
            <person name="Land M.L."/>
            <person name="Lapidus A."/>
            <person name="Lucas S."/>
            <person name="Meincke L."/>
            <person name="Pitluck S."/>
            <person name="Tapia R."/>
            <person name="Teshima H."/>
            <person name="Woyke T."/>
            <person name="Fox B.G."/>
            <person name="Angert E.R."/>
            <person name="Currie C.R."/>
        </authorList>
    </citation>
    <scope>NUCLEOTIDE SEQUENCE [LARGE SCALE GENOMIC DNA]</scope>
    <source>
        <strain evidence="17">ATCC 49066 / DSM 5427 / NCIMB 11756 / RHM5</strain>
    </source>
</reference>
<feature type="transmembrane region" description="Helical" evidence="13">
    <location>
        <begin position="12"/>
        <end position="31"/>
    </location>
</feature>
<dbReference type="InterPro" id="IPR003660">
    <property type="entry name" value="HAMP_dom"/>
</dbReference>
<dbReference type="SUPFAM" id="SSF55874">
    <property type="entry name" value="ATPase domain of HSP90 chaperone/DNA topoisomerase II/histidine kinase"/>
    <property type="match status" value="1"/>
</dbReference>
<dbReference type="Proteomes" id="UP000008467">
    <property type="component" value="Chromosome"/>
</dbReference>
<keyword evidence="5" id="KW-0597">Phosphoprotein</keyword>
<evidence type="ECO:0000313" key="16">
    <source>
        <dbReference type="EMBL" id="ADZ83832.1"/>
    </source>
</evidence>
<dbReference type="PROSITE" id="PS50885">
    <property type="entry name" value="HAMP"/>
    <property type="match status" value="1"/>
</dbReference>
<keyword evidence="7 13" id="KW-0812">Transmembrane</keyword>
<dbReference type="InterPro" id="IPR003594">
    <property type="entry name" value="HATPase_dom"/>
</dbReference>
<dbReference type="HOGENOM" id="CLU_000445_89_6_9"/>
<dbReference type="GO" id="GO:0016036">
    <property type="term" value="P:cellular response to phosphate starvation"/>
    <property type="evidence" value="ECO:0007669"/>
    <property type="project" value="TreeGrafter"/>
</dbReference>
<keyword evidence="4" id="KW-1003">Cell membrane</keyword>
<dbReference type="KEGG" id="cle:Clole_2118"/>
<dbReference type="PANTHER" id="PTHR45453:SF1">
    <property type="entry name" value="PHOSPHATE REGULON SENSOR PROTEIN PHOR"/>
    <property type="match status" value="1"/>
</dbReference>
<keyword evidence="6" id="KW-0808">Transferase</keyword>
<keyword evidence="11 13" id="KW-1133">Transmembrane helix</keyword>
<evidence type="ECO:0000256" key="13">
    <source>
        <dbReference type="SAM" id="Phobius"/>
    </source>
</evidence>
<evidence type="ECO:0000256" key="9">
    <source>
        <dbReference type="ARBA" id="ARBA00022777"/>
    </source>
</evidence>
<evidence type="ECO:0000256" key="11">
    <source>
        <dbReference type="ARBA" id="ARBA00022989"/>
    </source>
</evidence>
<feature type="domain" description="HAMP" evidence="15">
    <location>
        <begin position="191"/>
        <end position="243"/>
    </location>
</feature>
<dbReference type="FunFam" id="1.10.287.130:FF:000001">
    <property type="entry name" value="Two-component sensor histidine kinase"/>
    <property type="match status" value="1"/>
</dbReference>
<dbReference type="STRING" id="642492.Clole_2118"/>
<evidence type="ECO:0000256" key="10">
    <source>
        <dbReference type="ARBA" id="ARBA00022840"/>
    </source>
</evidence>
<proteinExistence type="predicted"/>
<dbReference type="AlphaFoldDB" id="F2JQX4"/>
<dbReference type="Pfam" id="PF00512">
    <property type="entry name" value="HisKA"/>
    <property type="match status" value="1"/>
</dbReference>
<dbReference type="CDD" id="cd00075">
    <property type="entry name" value="HATPase"/>
    <property type="match status" value="1"/>
</dbReference>
<dbReference type="Pfam" id="PF02518">
    <property type="entry name" value="HATPase_c"/>
    <property type="match status" value="1"/>
</dbReference>
<dbReference type="SMART" id="SM00388">
    <property type="entry name" value="HisKA"/>
    <property type="match status" value="1"/>
</dbReference>
<evidence type="ECO:0000256" key="8">
    <source>
        <dbReference type="ARBA" id="ARBA00022741"/>
    </source>
</evidence>
<name>F2JQX4_CELLD</name>
<dbReference type="EC" id="2.7.13.3" evidence="3"/>
<evidence type="ECO:0000313" key="17">
    <source>
        <dbReference type="Proteomes" id="UP000008467"/>
    </source>
</evidence>
<protein>
    <recommendedName>
        <fullName evidence="3">histidine kinase</fullName>
        <ecNumber evidence="3">2.7.13.3</ecNumber>
    </recommendedName>
</protein>
<keyword evidence="12" id="KW-0902">Two-component regulatory system</keyword>
<keyword evidence="13" id="KW-0472">Membrane</keyword>
<gene>
    <name evidence="16" type="ordered locus">Clole_2118</name>
</gene>
<evidence type="ECO:0000256" key="4">
    <source>
        <dbReference type="ARBA" id="ARBA00022475"/>
    </source>
</evidence>
<dbReference type="SMART" id="SM00304">
    <property type="entry name" value="HAMP"/>
    <property type="match status" value="1"/>
</dbReference>
<evidence type="ECO:0000256" key="3">
    <source>
        <dbReference type="ARBA" id="ARBA00012438"/>
    </source>
</evidence>
<dbReference type="eggNOG" id="COG5002">
    <property type="taxonomic scope" value="Bacteria"/>
</dbReference>
<evidence type="ECO:0000259" key="14">
    <source>
        <dbReference type="PROSITE" id="PS50109"/>
    </source>
</evidence>
<evidence type="ECO:0000256" key="7">
    <source>
        <dbReference type="ARBA" id="ARBA00022692"/>
    </source>
</evidence>
<dbReference type="GO" id="GO:0005524">
    <property type="term" value="F:ATP binding"/>
    <property type="evidence" value="ECO:0007669"/>
    <property type="project" value="UniProtKB-KW"/>
</dbReference>